<dbReference type="AlphaFoldDB" id="A0AAE6MQI5"/>
<dbReference type="Proteomes" id="UP000323974">
    <property type="component" value="Chromosome"/>
</dbReference>
<accession>A0AAE6MQI5</accession>
<dbReference type="EMBL" id="CP038817">
    <property type="protein sequence ID" value="QEN11793.1"/>
    <property type="molecule type" value="Genomic_DNA"/>
</dbReference>
<evidence type="ECO:0000313" key="1">
    <source>
        <dbReference type="EMBL" id="QEN11793.1"/>
    </source>
</evidence>
<organism evidence="1 2">
    <name type="scientific">Haemophilus parahaemolyticus</name>
    <dbReference type="NCBI Taxonomy" id="735"/>
    <lineage>
        <taxon>Bacteria</taxon>
        <taxon>Pseudomonadati</taxon>
        <taxon>Pseudomonadota</taxon>
        <taxon>Gammaproteobacteria</taxon>
        <taxon>Pasteurellales</taxon>
        <taxon>Pasteurellaceae</taxon>
        <taxon>Haemophilus</taxon>
    </lineage>
</organism>
<sequence length="167" mass="20053">MAFEWDYYEKWAEIRNKLESLGIKEKYKIYILESLEEYRIKDMYDMLNNRDVLASANGLMVFSYENYVHFIRNSEDPFLASFYIKFPINHPVEGKRTSNVIFRVIHLICNFYEKRYLKANKSDTFSKELERYGCEIKVNCLAGEVIEVLTVLQKIVKGLYYYEKENL</sequence>
<dbReference type="KEGG" id="hpaa:E5Q53_03630"/>
<gene>
    <name evidence="1" type="ORF">E5Q53_03630</name>
</gene>
<protein>
    <submittedName>
        <fullName evidence="1">Uncharacterized protein</fullName>
    </submittedName>
</protein>
<name>A0AAE6MQI5_HAEPH</name>
<proteinExistence type="predicted"/>
<reference evidence="1 2" key="1">
    <citation type="submission" date="2019-04" db="EMBL/GenBank/DDBJ databases">
        <title>Complete Genome and Methylome Analysis of Haemophilus haemolyticus NEB129.</title>
        <authorList>
            <person name="Fomenkov A."/>
            <person name="Roberts R.J."/>
            <person name="Anton B.P."/>
            <person name="Vincze T."/>
        </authorList>
    </citation>
    <scope>NUCLEOTIDE SEQUENCE [LARGE SCALE GENOMIC DNA]</scope>
    <source>
        <strain evidence="1 2">NEB129</strain>
    </source>
</reference>
<evidence type="ECO:0000313" key="2">
    <source>
        <dbReference type="Proteomes" id="UP000323974"/>
    </source>
</evidence>